<keyword evidence="2" id="KW-1133">Transmembrane helix</keyword>
<dbReference type="PROSITE" id="PS00409">
    <property type="entry name" value="PROKAR_NTER_METHYL"/>
    <property type="match status" value="1"/>
</dbReference>
<dbReference type="EMBL" id="CP027667">
    <property type="protein sequence ID" value="AVO48683.1"/>
    <property type="molecule type" value="Genomic_DNA"/>
</dbReference>
<dbReference type="KEGG" id="mela:C6568_04950"/>
<reference evidence="3 4" key="1">
    <citation type="submission" date="2018-03" db="EMBL/GenBank/DDBJ databases">
        <title>Genome sequencing of Melaminivora sp.</title>
        <authorList>
            <person name="Kim S.-J."/>
            <person name="Heo J."/>
            <person name="Ahn J.-H."/>
            <person name="Kwon S.-W."/>
        </authorList>
    </citation>
    <scope>NUCLEOTIDE SEQUENCE [LARGE SCALE GENOMIC DNA]</scope>
    <source>
        <strain evidence="3 4">SC2-9</strain>
    </source>
</reference>
<accession>A0A2R3QA69</accession>
<dbReference type="InterPro" id="IPR045584">
    <property type="entry name" value="Pilin-like"/>
</dbReference>
<dbReference type="NCBIfam" id="TIGR02532">
    <property type="entry name" value="IV_pilin_GFxxxE"/>
    <property type="match status" value="1"/>
</dbReference>
<keyword evidence="2" id="KW-0812">Transmembrane</keyword>
<dbReference type="AlphaFoldDB" id="A0A2R3QA69"/>
<dbReference type="SUPFAM" id="SSF54523">
    <property type="entry name" value="Pili subunits"/>
    <property type="match status" value="1"/>
</dbReference>
<protein>
    <submittedName>
        <fullName evidence="3">Type II secretion system protein GspH</fullName>
    </submittedName>
</protein>
<evidence type="ECO:0000256" key="1">
    <source>
        <dbReference type="SAM" id="MobiDB-lite"/>
    </source>
</evidence>
<keyword evidence="2" id="KW-0472">Membrane</keyword>
<dbReference type="Proteomes" id="UP000237925">
    <property type="component" value="Chromosome"/>
</dbReference>
<name>A0A2R3QA69_9BURK</name>
<sequence>MNLARPRPADAADLASPGRWRRPTPGGKPRSGIGGFTLVELLVVLAIMALATAGVGLALRDSGATLLQREGERLAAQLEVARAQSRASGVPVRWRSDAAGGFLFDGLPGATGARRPWLDGSTGVRGGSASLWLGPEPLIGAQQVVLVNQGQPGRAVAVATDGLRPFAVQALP</sequence>
<evidence type="ECO:0000313" key="3">
    <source>
        <dbReference type="EMBL" id="AVO48683.1"/>
    </source>
</evidence>
<proteinExistence type="predicted"/>
<feature type="compositionally biased region" description="Low complexity" evidence="1">
    <location>
        <begin position="1"/>
        <end position="15"/>
    </location>
</feature>
<dbReference type="OrthoDB" id="9154196at2"/>
<dbReference type="InterPro" id="IPR012902">
    <property type="entry name" value="N_methyl_site"/>
</dbReference>
<evidence type="ECO:0000256" key="2">
    <source>
        <dbReference type="SAM" id="Phobius"/>
    </source>
</evidence>
<keyword evidence="4" id="KW-1185">Reference proteome</keyword>
<organism evidence="3 4">
    <name type="scientific">Melaminivora suipulveris</name>
    <dbReference type="NCBI Taxonomy" id="2109913"/>
    <lineage>
        <taxon>Bacteria</taxon>
        <taxon>Pseudomonadati</taxon>
        <taxon>Pseudomonadota</taxon>
        <taxon>Betaproteobacteria</taxon>
        <taxon>Burkholderiales</taxon>
        <taxon>Comamonadaceae</taxon>
        <taxon>Melaminivora</taxon>
    </lineage>
</organism>
<feature type="region of interest" description="Disordered" evidence="1">
    <location>
        <begin position="1"/>
        <end position="29"/>
    </location>
</feature>
<dbReference type="RefSeq" id="WP_106683163.1">
    <property type="nucleotide sequence ID" value="NZ_CP027667.1"/>
</dbReference>
<dbReference type="Pfam" id="PF07963">
    <property type="entry name" value="N_methyl"/>
    <property type="match status" value="1"/>
</dbReference>
<evidence type="ECO:0000313" key="4">
    <source>
        <dbReference type="Proteomes" id="UP000237925"/>
    </source>
</evidence>
<feature type="transmembrane region" description="Helical" evidence="2">
    <location>
        <begin position="33"/>
        <end position="59"/>
    </location>
</feature>
<gene>
    <name evidence="3" type="primary">gspH</name>
    <name evidence="3" type="ORF">C6568_04950</name>
</gene>